<dbReference type="GO" id="GO:0003723">
    <property type="term" value="F:RNA binding"/>
    <property type="evidence" value="ECO:0007669"/>
    <property type="project" value="InterPro"/>
</dbReference>
<dbReference type="InterPro" id="IPR001313">
    <property type="entry name" value="Pumilio_RNA-bd_rpt"/>
</dbReference>
<dbReference type="SUPFAM" id="SSF48403">
    <property type="entry name" value="Ankyrin repeat"/>
    <property type="match status" value="2"/>
</dbReference>
<feature type="region of interest" description="Disordered" evidence="5">
    <location>
        <begin position="1053"/>
        <end position="1142"/>
    </location>
</feature>
<evidence type="ECO:0000256" key="3">
    <source>
        <dbReference type="PROSITE-ProRule" id="PRU00023"/>
    </source>
</evidence>
<dbReference type="Pfam" id="PF08155">
    <property type="entry name" value="NOGCT"/>
    <property type="match status" value="1"/>
</dbReference>
<feature type="compositionally biased region" description="Basic residues" evidence="5">
    <location>
        <begin position="1122"/>
        <end position="1142"/>
    </location>
</feature>
<dbReference type="Pfam" id="PF01926">
    <property type="entry name" value="MMR_HSR1"/>
    <property type="match status" value="1"/>
</dbReference>
<dbReference type="CDD" id="cd01897">
    <property type="entry name" value="NOG"/>
    <property type="match status" value="1"/>
</dbReference>
<dbReference type="FunFam" id="1.20.120.1190:FF:000001">
    <property type="entry name" value="Nucleolar GTP-binding protein 1"/>
    <property type="match status" value="1"/>
</dbReference>
<dbReference type="InterPro" id="IPR012973">
    <property type="entry name" value="NOG_C"/>
</dbReference>
<sequence length="1142" mass="131458">MISGAQSHALLEGTNNFLFFFHIIVRKFLDLESSIISWLDRGDVKNLEKLVLLGFGDMMLGLIDQARHRASIKFLRQLPSYQAKIDAIHHAVERKDLQTLKQLVKKNKLALARDRFGTTVLQKAVMNNDFNTVVWLLNKFPRVVDVQDNNKRTALHYAAVLSSHQGDKIYQFLLNAGANLQIRDRDGRTPKDYLQNPHLVDHLIHRTDSNKQEQTLPQHFNYLLSLWLREGRVMKLAQLVFSGCGDVLLGRQSSHPASQSFLQEVSFHLEKINKIHEAVKNGDMAATQMLATAKKWAIARNRQGETPLHTAVNNDRLDILKYLLQQFPETVNAKDYQLRTPLHYAAGKGVENECYKYLLETGADENSKDCDGRKPKYYITHAECLRVKLSRSPTAIVHNNSNASSLDSQDSLEISTSSGTGKGNKRQNPVKMLLQDTDRSTATPLLEYKMELARSLPLSPNLRAAFQIVGLPLMETLVNVAIQRPLHPIRYIASMLKERAKMVHYNFKGITVVPSSKQLKEIFLSKTQRKTPTVIHRHYAISRIRQFYSRKVKFMQQSIHDRLSLILDEFPKLDEIHPFYADLMNILYDRDHYKIALGQISIARNLVDNVSKEYTRLMKYGDSLYRCKMLKRAALGRMCKILTRQKDSLTYLEQVRQHLSRLPSIDPNTRTLIICGFPNVGKSSLINKLTRADVEVQPYAFTTKSLYVGHMDYKYLRWQVIDTPGILDQPLEERNTIEMQAITALAHIRAAVLYIMDITLFESIQPLFANKPVLVGLNKCDIRKVEELPPEKQKLLEVFSSSSVPIFSISTVTLEGIMNMRNQACDLLLESRIEEKLNSKTGSSLANRLHVAVPAKVEGLQRPPFIPEAVLRKRSAMVIDEQKEKKLLVIIRRFDTYYSPLKIVFNIQERDIELQLGDDYTLDLKKNYLLREEEKYDKIPEIWEGHNIVDFMDPTNLEKIKALEEEEKLREKAGFYDSDMEVDDEETAELLKQAALIRKRQMLITKESRERRMSSRPRLPRQGRVGERNVDRLRKELADRGLEIGRKRLRHLTESEVSRPSSQKRVRFSSSTDRSRSSSKVPPRDEQGVNEKVKKKVVSMGRKAQKPLQRKARIGESDRRIPCKKPKHLFAGKRGIGKNQRR</sequence>
<keyword evidence="3" id="KW-0040">ANK repeat</keyword>
<dbReference type="InterPro" id="IPR031167">
    <property type="entry name" value="G_OBG"/>
</dbReference>
<organism evidence="7 8">
    <name type="scientific">Trichuris trichiura</name>
    <name type="common">Whipworm</name>
    <name type="synonym">Trichocephalus trichiurus</name>
    <dbReference type="NCBI Taxonomy" id="36087"/>
    <lineage>
        <taxon>Eukaryota</taxon>
        <taxon>Metazoa</taxon>
        <taxon>Ecdysozoa</taxon>
        <taxon>Nematoda</taxon>
        <taxon>Enoplea</taxon>
        <taxon>Dorylaimia</taxon>
        <taxon>Trichinellida</taxon>
        <taxon>Trichuridae</taxon>
        <taxon>Trichuris</taxon>
    </lineage>
</organism>
<proteinExistence type="predicted"/>
<keyword evidence="1" id="KW-0677">Repeat</keyword>
<dbReference type="AlphaFoldDB" id="A0A077ZAH2"/>
<feature type="compositionally biased region" description="Basic residues" evidence="5">
    <location>
        <begin position="1093"/>
        <end position="1112"/>
    </location>
</feature>
<dbReference type="Proteomes" id="UP000030665">
    <property type="component" value="Unassembled WGS sequence"/>
</dbReference>
<feature type="repeat" description="ANK" evidence="3">
    <location>
        <begin position="337"/>
        <end position="370"/>
    </location>
</feature>
<feature type="domain" description="OBG-type G" evidence="6">
    <location>
        <begin position="670"/>
        <end position="829"/>
    </location>
</feature>
<feature type="region of interest" description="Disordered" evidence="5">
    <location>
        <begin position="1006"/>
        <end position="1027"/>
    </location>
</feature>
<keyword evidence="2" id="KW-0547">Nucleotide-binding</keyword>
<evidence type="ECO:0000313" key="8">
    <source>
        <dbReference type="Proteomes" id="UP000030665"/>
    </source>
</evidence>
<dbReference type="InterPro" id="IPR002110">
    <property type="entry name" value="Ankyrin_rpt"/>
</dbReference>
<dbReference type="PANTHER" id="PTHR45759">
    <property type="entry name" value="NUCLEOLAR GTP-BINDING PROTEIN 1"/>
    <property type="match status" value="1"/>
</dbReference>
<evidence type="ECO:0000256" key="4">
    <source>
        <dbReference type="PROSITE-ProRule" id="PRU00317"/>
    </source>
</evidence>
<feature type="repeat" description="Pumilio" evidence="4">
    <location>
        <begin position="102"/>
        <end position="138"/>
    </location>
</feature>
<dbReference type="InterPro" id="IPR005225">
    <property type="entry name" value="Small_GTP-bd"/>
</dbReference>
<dbReference type="InterPro" id="IPR027417">
    <property type="entry name" value="P-loop_NTPase"/>
</dbReference>
<evidence type="ECO:0000256" key="2">
    <source>
        <dbReference type="ARBA" id="ARBA00022741"/>
    </source>
</evidence>
<reference evidence="7" key="1">
    <citation type="submission" date="2014-01" db="EMBL/GenBank/DDBJ databases">
        <authorList>
            <person name="Aslett M."/>
        </authorList>
    </citation>
    <scope>NUCLEOTIDE SEQUENCE</scope>
</reference>
<dbReference type="SMART" id="SM00248">
    <property type="entry name" value="ANK"/>
    <property type="match status" value="5"/>
</dbReference>
<dbReference type="PROSITE" id="PS51710">
    <property type="entry name" value="G_OBG"/>
    <property type="match status" value="1"/>
</dbReference>
<evidence type="ECO:0000256" key="1">
    <source>
        <dbReference type="ARBA" id="ARBA00022737"/>
    </source>
</evidence>
<dbReference type="Gene3D" id="1.25.40.20">
    <property type="entry name" value="Ankyrin repeat-containing domain"/>
    <property type="match status" value="2"/>
</dbReference>
<dbReference type="STRING" id="36087.A0A077ZAH2"/>
<dbReference type="PROSITE" id="PS50297">
    <property type="entry name" value="ANK_REP_REGION"/>
    <property type="match status" value="3"/>
</dbReference>
<feature type="repeat" description="ANK" evidence="3">
    <location>
        <begin position="150"/>
        <end position="185"/>
    </location>
</feature>
<feature type="region of interest" description="Disordered" evidence="5">
    <location>
        <begin position="398"/>
        <end position="428"/>
    </location>
</feature>
<reference evidence="7" key="2">
    <citation type="submission" date="2014-03" db="EMBL/GenBank/DDBJ databases">
        <title>The whipworm genome and dual-species transcriptomics of an intimate host-pathogen interaction.</title>
        <authorList>
            <person name="Foth B.J."/>
            <person name="Tsai I.J."/>
            <person name="Reid A.J."/>
            <person name="Bancroft A.J."/>
            <person name="Nichol S."/>
            <person name="Tracey A."/>
            <person name="Holroyd N."/>
            <person name="Cotton J.A."/>
            <person name="Stanley E.J."/>
            <person name="Zarowiecki M."/>
            <person name="Liu J.Z."/>
            <person name="Huckvale T."/>
            <person name="Cooper P.J."/>
            <person name="Grencis R.K."/>
            <person name="Berriman M."/>
        </authorList>
    </citation>
    <scope>NUCLEOTIDE SEQUENCE [LARGE SCALE GENOMIC DNA]</scope>
</reference>
<dbReference type="Gene3D" id="1.20.120.1190">
    <property type="match status" value="1"/>
</dbReference>
<accession>A0A077ZAH2</accession>
<dbReference type="PRINTS" id="PR00326">
    <property type="entry name" value="GTP1OBG"/>
</dbReference>
<dbReference type="SUPFAM" id="SSF52540">
    <property type="entry name" value="P-loop containing nucleoside triphosphate hydrolases"/>
    <property type="match status" value="1"/>
</dbReference>
<dbReference type="Gene3D" id="3.40.50.300">
    <property type="entry name" value="P-loop containing nucleotide triphosphate hydrolases"/>
    <property type="match status" value="1"/>
</dbReference>
<feature type="compositionally biased region" description="Polar residues" evidence="5">
    <location>
        <begin position="398"/>
        <end position="419"/>
    </location>
</feature>
<evidence type="ECO:0000313" key="7">
    <source>
        <dbReference type="EMBL" id="CDW57387.1"/>
    </source>
</evidence>
<dbReference type="PROSITE" id="PS50302">
    <property type="entry name" value="PUM"/>
    <property type="match status" value="1"/>
</dbReference>
<dbReference type="PROSITE" id="PS50088">
    <property type="entry name" value="ANK_REPEAT"/>
    <property type="match status" value="3"/>
</dbReference>
<keyword evidence="8" id="KW-1185">Reference proteome</keyword>
<dbReference type="InterPro" id="IPR006073">
    <property type="entry name" value="GTP-bd"/>
</dbReference>
<dbReference type="InterPro" id="IPR041623">
    <property type="entry name" value="NOG1_N"/>
</dbReference>
<dbReference type="OrthoDB" id="415015at2759"/>
<feature type="compositionally biased region" description="Basic and acidic residues" evidence="5">
    <location>
        <begin position="1082"/>
        <end position="1092"/>
    </location>
</feature>
<dbReference type="Pfam" id="PF17835">
    <property type="entry name" value="NOG1_N"/>
    <property type="match status" value="1"/>
</dbReference>
<evidence type="ECO:0000259" key="6">
    <source>
        <dbReference type="PROSITE" id="PS51710"/>
    </source>
</evidence>
<evidence type="ECO:0000256" key="5">
    <source>
        <dbReference type="SAM" id="MobiDB-lite"/>
    </source>
</evidence>
<name>A0A077ZAH2_TRITR</name>
<protein>
    <submittedName>
        <fullName evidence="7">NOGCT and Ank 2 and MMR HSR1 domain containing pr otein</fullName>
    </submittedName>
</protein>
<feature type="repeat" description="ANK" evidence="3">
    <location>
        <begin position="303"/>
        <end position="325"/>
    </location>
</feature>
<dbReference type="InterPro" id="IPR036770">
    <property type="entry name" value="Ankyrin_rpt-contain_sf"/>
</dbReference>
<dbReference type="GO" id="GO:0005525">
    <property type="term" value="F:GTP binding"/>
    <property type="evidence" value="ECO:0007669"/>
    <property type="project" value="InterPro"/>
</dbReference>
<dbReference type="Pfam" id="PF12796">
    <property type="entry name" value="Ank_2"/>
    <property type="match status" value="2"/>
</dbReference>
<gene>
    <name evidence="7" type="ORF">TTRE_0000567901</name>
</gene>
<dbReference type="NCBIfam" id="TIGR00231">
    <property type="entry name" value="small_GTP"/>
    <property type="match status" value="1"/>
</dbReference>
<dbReference type="EMBL" id="HG806156">
    <property type="protein sequence ID" value="CDW57387.1"/>
    <property type="molecule type" value="Genomic_DNA"/>
</dbReference>